<reference evidence="1" key="1">
    <citation type="submission" date="2020-01" db="EMBL/GenBank/DDBJ databases">
        <authorList>
            <consortium name="DOE Joint Genome Institute"/>
            <person name="Haridas S."/>
            <person name="Albert R."/>
            <person name="Binder M."/>
            <person name="Bloem J."/>
            <person name="Labutti K."/>
            <person name="Salamov A."/>
            <person name="Andreopoulos B."/>
            <person name="Baker S.E."/>
            <person name="Barry K."/>
            <person name="Bills G."/>
            <person name="Bluhm B.H."/>
            <person name="Cannon C."/>
            <person name="Castanera R."/>
            <person name="Culley D.E."/>
            <person name="Daum C."/>
            <person name="Ezra D."/>
            <person name="Gonzalez J.B."/>
            <person name="Henrissat B."/>
            <person name="Kuo A."/>
            <person name="Liang C."/>
            <person name="Lipzen A."/>
            <person name="Lutzoni F."/>
            <person name="Magnuson J."/>
            <person name="Mondo S."/>
            <person name="Nolan M."/>
            <person name="Ohm R."/>
            <person name="Pangilinan J."/>
            <person name="Park H.-J."/>
            <person name="Ramirez L."/>
            <person name="Alfaro M."/>
            <person name="Sun H."/>
            <person name="Tritt A."/>
            <person name="Yoshinaga Y."/>
            <person name="Zwiers L.-H."/>
            <person name="Turgeon B.G."/>
            <person name="Goodwin S.B."/>
            <person name="Spatafora J.W."/>
            <person name="Crous P.W."/>
            <person name="Grigoriev I.V."/>
        </authorList>
    </citation>
    <scope>NUCLEOTIDE SEQUENCE</scope>
    <source>
        <strain evidence="1">CBS 394.84</strain>
    </source>
</reference>
<organism evidence="1 2">
    <name type="scientific">Cucurbitaria berberidis CBS 394.84</name>
    <dbReference type="NCBI Taxonomy" id="1168544"/>
    <lineage>
        <taxon>Eukaryota</taxon>
        <taxon>Fungi</taxon>
        <taxon>Dikarya</taxon>
        <taxon>Ascomycota</taxon>
        <taxon>Pezizomycotina</taxon>
        <taxon>Dothideomycetes</taxon>
        <taxon>Pleosporomycetidae</taxon>
        <taxon>Pleosporales</taxon>
        <taxon>Pleosporineae</taxon>
        <taxon>Cucurbitariaceae</taxon>
        <taxon>Cucurbitaria</taxon>
    </lineage>
</organism>
<dbReference type="OrthoDB" id="366390at2759"/>
<gene>
    <name evidence="1" type="ORF">K460DRAFT_356735</name>
</gene>
<name>A0A9P4L656_9PLEO</name>
<proteinExistence type="predicted"/>
<dbReference type="Proteomes" id="UP000800039">
    <property type="component" value="Unassembled WGS sequence"/>
</dbReference>
<dbReference type="EMBL" id="ML976617">
    <property type="protein sequence ID" value="KAF1842944.1"/>
    <property type="molecule type" value="Genomic_DNA"/>
</dbReference>
<accession>A0A9P4L656</accession>
<sequence length="457" mass="51600">MTSLLDLPPELFQQVAHELVKVAGPREAWELRKVCRTFAAEIEHDVFTKHPNSMLSGRNHMVLTNSLSRFIMKRMDAPRGANEQILKKISSMVDFLATEIGFTTHQERILYTEELLDGLKKMWIGGPRRLANDVLCTSKTPCACSSYSWRNVADLNIYDKLSASIAVKGYDVIEKLLPMLPPETDDRNIFLECKPLQLAVNEHDRLLLGVILAFLKTLNLRGHRRVFENFIGPSYDFAPLFPMHSVIATTITKEDAETTKILLDFYAENLPKLGQHTFDHLAYIAIIHSNDKVLSHLLEYSPGGTSMVTARRTLSDACEISNVSSIQMVLRHLPSDINEGSILTLPLFIAVRSRQVVAVQTVLDLGAEINILVKSNLPSIPKDLVTPIDVAIHRKELPVIQCLIENGAKVPHISEWPEHKKTYNLLRNVEMNRSGISLPTQLQHKFMTPKELMALEY</sequence>
<evidence type="ECO:0000313" key="2">
    <source>
        <dbReference type="Proteomes" id="UP000800039"/>
    </source>
</evidence>
<dbReference type="AlphaFoldDB" id="A0A9P4L656"/>
<dbReference type="InterPro" id="IPR002110">
    <property type="entry name" value="Ankyrin_rpt"/>
</dbReference>
<dbReference type="SUPFAM" id="SSF48403">
    <property type="entry name" value="Ankyrin repeat"/>
    <property type="match status" value="1"/>
</dbReference>
<protein>
    <submittedName>
        <fullName evidence="1">Uncharacterized protein</fullName>
    </submittedName>
</protein>
<dbReference type="RefSeq" id="XP_040785507.1">
    <property type="nucleotide sequence ID" value="XM_040931982.1"/>
</dbReference>
<keyword evidence="2" id="KW-1185">Reference proteome</keyword>
<dbReference type="GeneID" id="63849234"/>
<dbReference type="InterPro" id="IPR036770">
    <property type="entry name" value="Ankyrin_rpt-contain_sf"/>
</dbReference>
<comment type="caution">
    <text evidence="1">The sequence shown here is derived from an EMBL/GenBank/DDBJ whole genome shotgun (WGS) entry which is preliminary data.</text>
</comment>
<dbReference type="SMART" id="SM00248">
    <property type="entry name" value="ANK"/>
    <property type="match status" value="3"/>
</dbReference>
<dbReference type="Gene3D" id="1.25.40.20">
    <property type="entry name" value="Ankyrin repeat-containing domain"/>
    <property type="match status" value="1"/>
</dbReference>
<evidence type="ECO:0000313" key="1">
    <source>
        <dbReference type="EMBL" id="KAF1842944.1"/>
    </source>
</evidence>